<dbReference type="Pfam" id="PF08613">
    <property type="entry name" value="Cyclin"/>
    <property type="match status" value="1"/>
</dbReference>
<dbReference type="InterPro" id="IPR036915">
    <property type="entry name" value="Cyclin-like_sf"/>
</dbReference>
<dbReference type="GO" id="GO:0000307">
    <property type="term" value="C:cyclin-dependent protein kinase holoenzyme complex"/>
    <property type="evidence" value="ECO:0007669"/>
    <property type="project" value="TreeGrafter"/>
</dbReference>
<proteinExistence type="predicted"/>
<dbReference type="OrthoDB" id="337735at2759"/>
<feature type="compositionally biased region" description="Basic and acidic residues" evidence="1">
    <location>
        <begin position="85"/>
        <end position="96"/>
    </location>
</feature>
<feature type="compositionally biased region" description="Polar residues" evidence="1">
    <location>
        <begin position="124"/>
        <end position="137"/>
    </location>
</feature>
<gene>
    <name evidence="2" type="ORF">HYALB_00010570</name>
</gene>
<dbReference type="PANTHER" id="PTHR15615:SF117">
    <property type="entry name" value="PHO85 CYCLIN PHO80"/>
    <property type="match status" value="1"/>
</dbReference>
<dbReference type="GO" id="GO:0005634">
    <property type="term" value="C:nucleus"/>
    <property type="evidence" value="ECO:0007669"/>
    <property type="project" value="TreeGrafter"/>
</dbReference>
<feature type="compositionally biased region" description="Acidic residues" evidence="1">
    <location>
        <begin position="321"/>
        <end position="343"/>
    </location>
</feature>
<evidence type="ECO:0000256" key="1">
    <source>
        <dbReference type="SAM" id="MobiDB-lite"/>
    </source>
</evidence>
<keyword evidence="3" id="KW-1185">Reference proteome</keyword>
<protein>
    <recommendedName>
        <fullName evidence="4">Nuc-1 negative regulatory protein preg</fullName>
    </recommendedName>
</protein>
<evidence type="ECO:0000313" key="3">
    <source>
        <dbReference type="Proteomes" id="UP000701801"/>
    </source>
</evidence>
<sequence length="392" mass="43850">MLKSLPQSRSPSSPSFHYAPVSQSQPSSPLSRTNSKSRSQAQLSHHGVVHKTSSGQRVRYVDATTQWSTPVMKAKMDPPPLSEPEPMKEDKGKGKELAVAASPARGVVPLETVQPPLEAFSPSMKRQTSERPSTSNLESHKITPKRVRPPQTKIKLLPTRYEFCEVEDMVVLIANMISELIHTNDAHEKRGDLTRFHSRTPPGISVLDYLQRLAKHATLTPPLLLSMVYYMDRLCLLYPAFTVTSLTIHRFLITTATVAAKGLSDSFWNNSTYARVGGIKVAELGLLELEFLHHVDWKIVPNPEALVDYYRALVERSAEYELEDDSSSLDDDDDEDDNSNEEINESKKPEIKPTKTDVEWKAWMDDVSTKKAENPDTDNTLQGGTNDGESIN</sequence>
<dbReference type="Gene3D" id="1.10.472.10">
    <property type="entry name" value="Cyclin-like"/>
    <property type="match status" value="1"/>
</dbReference>
<feature type="region of interest" description="Disordered" evidence="1">
    <location>
        <begin position="1"/>
        <end position="97"/>
    </location>
</feature>
<comment type="caution">
    <text evidence="2">The sequence shown here is derived from an EMBL/GenBank/DDBJ whole genome shotgun (WGS) entry which is preliminary data.</text>
</comment>
<feature type="region of interest" description="Disordered" evidence="1">
    <location>
        <begin position="321"/>
        <end position="392"/>
    </location>
</feature>
<feature type="compositionally biased region" description="Low complexity" evidence="1">
    <location>
        <begin position="1"/>
        <end position="15"/>
    </location>
</feature>
<dbReference type="SUPFAM" id="SSF47954">
    <property type="entry name" value="Cyclin-like"/>
    <property type="match status" value="1"/>
</dbReference>
<accession>A0A9N9LEJ7</accession>
<dbReference type="CDD" id="cd20558">
    <property type="entry name" value="CYCLIN_ScPCL7-like"/>
    <property type="match status" value="1"/>
</dbReference>
<dbReference type="PANTHER" id="PTHR15615">
    <property type="match status" value="1"/>
</dbReference>
<dbReference type="EMBL" id="CAJVRM010000014">
    <property type="protein sequence ID" value="CAG8971197.1"/>
    <property type="molecule type" value="Genomic_DNA"/>
</dbReference>
<evidence type="ECO:0008006" key="4">
    <source>
        <dbReference type="Google" id="ProtNLM"/>
    </source>
</evidence>
<dbReference type="GO" id="GO:0019901">
    <property type="term" value="F:protein kinase binding"/>
    <property type="evidence" value="ECO:0007669"/>
    <property type="project" value="InterPro"/>
</dbReference>
<feature type="compositionally biased region" description="Polar residues" evidence="1">
    <location>
        <begin position="32"/>
        <end position="43"/>
    </location>
</feature>
<name>A0A9N9LEJ7_9HELO</name>
<dbReference type="AlphaFoldDB" id="A0A9N9LEJ7"/>
<feature type="compositionally biased region" description="Polar residues" evidence="1">
    <location>
        <begin position="377"/>
        <end position="392"/>
    </location>
</feature>
<feature type="compositionally biased region" description="Basic and acidic residues" evidence="1">
    <location>
        <begin position="344"/>
        <end position="374"/>
    </location>
</feature>
<feature type="compositionally biased region" description="Low complexity" evidence="1">
    <location>
        <begin position="22"/>
        <end position="31"/>
    </location>
</feature>
<dbReference type="GO" id="GO:0016538">
    <property type="term" value="F:cyclin-dependent protein serine/threonine kinase regulator activity"/>
    <property type="evidence" value="ECO:0007669"/>
    <property type="project" value="TreeGrafter"/>
</dbReference>
<dbReference type="Proteomes" id="UP000701801">
    <property type="component" value="Unassembled WGS sequence"/>
</dbReference>
<organism evidence="2 3">
    <name type="scientific">Hymenoscyphus albidus</name>
    <dbReference type="NCBI Taxonomy" id="595503"/>
    <lineage>
        <taxon>Eukaryota</taxon>
        <taxon>Fungi</taxon>
        <taxon>Dikarya</taxon>
        <taxon>Ascomycota</taxon>
        <taxon>Pezizomycotina</taxon>
        <taxon>Leotiomycetes</taxon>
        <taxon>Helotiales</taxon>
        <taxon>Helotiaceae</taxon>
        <taxon>Hymenoscyphus</taxon>
    </lineage>
</organism>
<evidence type="ECO:0000313" key="2">
    <source>
        <dbReference type="EMBL" id="CAG8971197.1"/>
    </source>
</evidence>
<feature type="region of interest" description="Disordered" evidence="1">
    <location>
        <begin position="120"/>
        <end position="149"/>
    </location>
</feature>
<dbReference type="InterPro" id="IPR013922">
    <property type="entry name" value="Cyclin_PHO80-like"/>
</dbReference>
<reference evidence="2" key="1">
    <citation type="submission" date="2021-07" db="EMBL/GenBank/DDBJ databases">
        <authorList>
            <person name="Durling M."/>
        </authorList>
    </citation>
    <scope>NUCLEOTIDE SEQUENCE</scope>
</reference>